<feature type="compositionally biased region" description="Polar residues" evidence="4">
    <location>
        <begin position="147"/>
        <end position="169"/>
    </location>
</feature>
<feature type="domain" description="CHHC U11-48K-type" evidence="5">
    <location>
        <begin position="42"/>
        <end position="69"/>
    </location>
</feature>
<evidence type="ECO:0000313" key="6">
    <source>
        <dbReference type="EMBL" id="VEN57420.1"/>
    </source>
</evidence>
<organism evidence="6 7">
    <name type="scientific">Callosobruchus maculatus</name>
    <name type="common">Southern cowpea weevil</name>
    <name type="synonym">Pulse bruchid</name>
    <dbReference type="NCBI Taxonomy" id="64391"/>
    <lineage>
        <taxon>Eukaryota</taxon>
        <taxon>Metazoa</taxon>
        <taxon>Ecdysozoa</taxon>
        <taxon>Arthropoda</taxon>
        <taxon>Hexapoda</taxon>
        <taxon>Insecta</taxon>
        <taxon>Pterygota</taxon>
        <taxon>Neoptera</taxon>
        <taxon>Endopterygota</taxon>
        <taxon>Coleoptera</taxon>
        <taxon>Polyphaga</taxon>
        <taxon>Cucujiformia</taxon>
        <taxon>Chrysomeloidea</taxon>
        <taxon>Chrysomelidae</taxon>
        <taxon>Bruchinae</taxon>
        <taxon>Bruchini</taxon>
        <taxon>Callosobruchus</taxon>
    </lineage>
</organism>
<dbReference type="PROSITE" id="PS51800">
    <property type="entry name" value="ZF_CHHC_U11_48K"/>
    <property type="match status" value="2"/>
</dbReference>
<dbReference type="InterPro" id="IPR022776">
    <property type="entry name" value="TRM13/UPF0224_CHHC_Znf_dom"/>
</dbReference>
<name>A0A653DB40_CALMS</name>
<dbReference type="PANTHER" id="PTHR21402:SF5">
    <property type="entry name" value="GAMETOCYTE SPECIFIC FACTOR 1"/>
    <property type="match status" value="1"/>
</dbReference>
<dbReference type="PANTHER" id="PTHR21402">
    <property type="entry name" value="GAMETOCYTE SPECIFIC FACTOR 1-RELATED"/>
    <property type="match status" value="1"/>
</dbReference>
<dbReference type="InterPro" id="IPR036236">
    <property type="entry name" value="Znf_C2H2_sf"/>
</dbReference>
<dbReference type="AlphaFoldDB" id="A0A653DB40"/>
<dbReference type="GO" id="GO:0008270">
    <property type="term" value="F:zinc ion binding"/>
    <property type="evidence" value="ECO:0007669"/>
    <property type="project" value="UniProtKB-KW"/>
</dbReference>
<keyword evidence="2" id="KW-0863">Zinc-finger</keyword>
<evidence type="ECO:0000256" key="1">
    <source>
        <dbReference type="ARBA" id="ARBA00022723"/>
    </source>
</evidence>
<evidence type="ECO:0000259" key="5">
    <source>
        <dbReference type="PROSITE" id="PS51800"/>
    </source>
</evidence>
<feature type="region of interest" description="Disordered" evidence="4">
    <location>
        <begin position="144"/>
        <end position="171"/>
    </location>
</feature>
<accession>A0A653DB40</accession>
<protein>
    <recommendedName>
        <fullName evidence="5">CHHC U11-48K-type domain-containing protein</fullName>
    </recommendedName>
</protein>
<evidence type="ECO:0000313" key="7">
    <source>
        <dbReference type="Proteomes" id="UP000410492"/>
    </source>
</evidence>
<feature type="domain" description="CHHC U11-48K-type" evidence="5">
    <location>
        <begin position="10"/>
        <end position="37"/>
    </location>
</feature>
<dbReference type="SUPFAM" id="SSF57667">
    <property type="entry name" value="beta-beta-alpha zinc fingers"/>
    <property type="match status" value="1"/>
</dbReference>
<dbReference type="InterPro" id="IPR051591">
    <property type="entry name" value="UPF0224_FAM112_RNA_Proc"/>
</dbReference>
<evidence type="ECO:0000256" key="4">
    <source>
        <dbReference type="SAM" id="MobiDB-lite"/>
    </source>
</evidence>
<keyword evidence="7" id="KW-1185">Reference proteome</keyword>
<sequence length="212" mass="24594">MNLELDPEEKIMCPYNPAHYILRKRMNTHLVKCKKNYPESKLVECDFNILHKVPEPELRYHHDNCPDRKKIEVTVYQEEGVDINKYPIKSEAVPTEESWDDLNVPTYDPKKHCETKNVIRHLDVASAAKRREFRMQERKRIGLLNANAESKSNGETSKENIPNTSTQKPNFVLPARQQNRIDEEVPQSVADLVQRLAIDAKKAVIPKRKAAN</sequence>
<dbReference type="Proteomes" id="UP000410492">
    <property type="component" value="Unassembled WGS sequence"/>
</dbReference>
<keyword evidence="1" id="KW-0479">Metal-binding</keyword>
<dbReference type="Pfam" id="PF05253">
    <property type="entry name" value="zf-U11-48K"/>
    <property type="match status" value="2"/>
</dbReference>
<dbReference type="EMBL" id="CAACVG010011146">
    <property type="protein sequence ID" value="VEN57420.1"/>
    <property type="molecule type" value="Genomic_DNA"/>
</dbReference>
<evidence type="ECO:0000256" key="2">
    <source>
        <dbReference type="ARBA" id="ARBA00022771"/>
    </source>
</evidence>
<proteinExistence type="predicted"/>
<keyword evidence="3" id="KW-0862">Zinc</keyword>
<evidence type="ECO:0000256" key="3">
    <source>
        <dbReference type="ARBA" id="ARBA00022833"/>
    </source>
</evidence>
<reference evidence="6 7" key="1">
    <citation type="submission" date="2019-01" db="EMBL/GenBank/DDBJ databases">
        <authorList>
            <person name="Sayadi A."/>
        </authorList>
    </citation>
    <scope>NUCLEOTIDE SEQUENCE [LARGE SCALE GENOMIC DNA]</scope>
</reference>
<gene>
    <name evidence="6" type="ORF">CALMAC_LOCUS16048</name>
</gene>
<dbReference type="OrthoDB" id="5839404at2759"/>